<comment type="caution">
    <text evidence="1">The sequence shown here is derived from an EMBL/GenBank/DDBJ whole genome shotgun (WGS) entry which is preliminary data.</text>
</comment>
<dbReference type="AlphaFoldDB" id="A0A5N6NZD4"/>
<keyword evidence="2" id="KW-1185">Reference proteome</keyword>
<protein>
    <submittedName>
        <fullName evidence="1">Uncharacterized protein</fullName>
    </submittedName>
</protein>
<dbReference type="Proteomes" id="UP000326396">
    <property type="component" value="Linkage Group LG16"/>
</dbReference>
<accession>A0A5N6NZD4</accession>
<gene>
    <name evidence="1" type="ORF">E3N88_16337</name>
</gene>
<name>A0A5N6NZD4_9ASTR</name>
<dbReference type="EMBL" id="SZYD01000008">
    <property type="protein sequence ID" value="KAD5508634.1"/>
    <property type="molecule type" value="Genomic_DNA"/>
</dbReference>
<reference evidence="1 2" key="1">
    <citation type="submission" date="2019-05" db="EMBL/GenBank/DDBJ databases">
        <title>Mikania micrantha, genome provides insights into the molecular mechanism of rapid growth.</title>
        <authorList>
            <person name="Liu B."/>
        </authorList>
    </citation>
    <scope>NUCLEOTIDE SEQUENCE [LARGE SCALE GENOMIC DNA]</scope>
    <source>
        <strain evidence="1">NLD-2019</strain>
        <tissue evidence="1">Leaf</tissue>
    </source>
</reference>
<sequence length="96" mass="10858">MNVEHCDENHPATVIGTCDRKKEDVGVAGDWLRSVGRCRCSVVQLLARCDFRWANGYDHSERQMMATIPDSPVHFWSLSLSNSCRLARDPPTYTSC</sequence>
<evidence type="ECO:0000313" key="1">
    <source>
        <dbReference type="EMBL" id="KAD5508634.1"/>
    </source>
</evidence>
<proteinExistence type="predicted"/>
<evidence type="ECO:0000313" key="2">
    <source>
        <dbReference type="Proteomes" id="UP000326396"/>
    </source>
</evidence>
<organism evidence="1 2">
    <name type="scientific">Mikania micrantha</name>
    <name type="common">bitter vine</name>
    <dbReference type="NCBI Taxonomy" id="192012"/>
    <lineage>
        <taxon>Eukaryota</taxon>
        <taxon>Viridiplantae</taxon>
        <taxon>Streptophyta</taxon>
        <taxon>Embryophyta</taxon>
        <taxon>Tracheophyta</taxon>
        <taxon>Spermatophyta</taxon>
        <taxon>Magnoliopsida</taxon>
        <taxon>eudicotyledons</taxon>
        <taxon>Gunneridae</taxon>
        <taxon>Pentapetalae</taxon>
        <taxon>asterids</taxon>
        <taxon>campanulids</taxon>
        <taxon>Asterales</taxon>
        <taxon>Asteraceae</taxon>
        <taxon>Asteroideae</taxon>
        <taxon>Heliantheae alliance</taxon>
        <taxon>Eupatorieae</taxon>
        <taxon>Mikania</taxon>
    </lineage>
</organism>